<dbReference type="GO" id="GO:0007156">
    <property type="term" value="P:homophilic cell adhesion via plasma membrane adhesion molecules"/>
    <property type="evidence" value="ECO:0007669"/>
    <property type="project" value="TreeGrafter"/>
</dbReference>
<evidence type="ECO:0000256" key="1">
    <source>
        <dbReference type="ARBA" id="ARBA00022729"/>
    </source>
</evidence>
<dbReference type="Gene3D" id="2.60.40.10">
    <property type="entry name" value="Immunoglobulins"/>
    <property type="match status" value="6"/>
</dbReference>
<dbReference type="InterPro" id="IPR050958">
    <property type="entry name" value="Cell_Adh-Cytoskel_Orgn"/>
</dbReference>
<feature type="domain" description="Fibronectin type-III" evidence="6">
    <location>
        <begin position="438"/>
        <end position="543"/>
    </location>
</feature>
<dbReference type="InterPro" id="IPR036179">
    <property type="entry name" value="Ig-like_dom_sf"/>
</dbReference>
<dbReference type="EMBL" id="JAKKPZ010000002">
    <property type="protein sequence ID" value="KAI1725760.1"/>
    <property type="molecule type" value="Genomic_DNA"/>
</dbReference>
<dbReference type="GO" id="GO:0008046">
    <property type="term" value="F:axon guidance receptor activity"/>
    <property type="evidence" value="ECO:0007669"/>
    <property type="project" value="TreeGrafter"/>
</dbReference>
<dbReference type="Proteomes" id="UP001201812">
    <property type="component" value="Unassembled WGS sequence"/>
</dbReference>
<dbReference type="GO" id="GO:0043025">
    <property type="term" value="C:neuronal cell body"/>
    <property type="evidence" value="ECO:0007669"/>
    <property type="project" value="TreeGrafter"/>
</dbReference>
<keyword evidence="3" id="KW-0393">Immunoglobulin domain</keyword>
<dbReference type="PANTHER" id="PTHR45080">
    <property type="entry name" value="CONTACTIN 5"/>
    <property type="match status" value="1"/>
</dbReference>
<evidence type="ECO:0000256" key="3">
    <source>
        <dbReference type="ARBA" id="ARBA00023319"/>
    </source>
</evidence>
<dbReference type="Pfam" id="PF13927">
    <property type="entry name" value="Ig_3"/>
    <property type="match status" value="4"/>
</dbReference>
<evidence type="ECO:0000259" key="5">
    <source>
        <dbReference type="PROSITE" id="PS50835"/>
    </source>
</evidence>
<evidence type="ECO:0000313" key="7">
    <source>
        <dbReference type="EMBL" id="KAI1725760.1"/>
    </source>
</evidence>
<dbReference type="InterPro" id="IPR007110">
    <property type="entry name" value="Ig-like_dom"/>
</dbReference>
<protein>
    <submittedName>
        <fullName evidence="7">Immunoglobulin domain-containing protein</fullName>
    </submittedName>
</protein>
<evidence type="ECO:0000256" key="2">
    <source>
        <dbReference type="ARBA" id="ARBA00023157"/>
    </source>
</evidence>
<dbReference type="PROSITE" id="PS50853">
    <property type="entry name" value="FN3"/>
    <property type="match status" value="2"/>
</dbReference>
<dbReference type="InterPro" id="IPR003598">
    <property type="entry name" value="Ig_sub2"/>
</dbReference>
<gene>
    <name evidence="7" type="ORF">DdX_02437</name>
</gene>
<dbReference type="GO" id="GO:0030424">
    <property type="term" value="C:axon"/>
    <property type="evidence" value="ECO:0007669"/>
    <property type="project" value="TreeGrafter"/>
</dbReference>
<comment type="caution">
    <text evidence="7">The sequence shown here is derived from an EMBL/GenBank/DDBJ whole genome shotgun (WGS) entry which is preliminary data.</text>
</comment>
<keyword evidence="2" id="KW-1015">Disulfide bond</keyword>
<dbReference type="InterPro" id="IPR003961">
    <property type="entry name" value="FN3_dom"/>
</dbReference>
<dbReference type="GO" id="GO:0050808">
    <property type="term" value="P:synapse organization"/>
    <property type="evidence" value="ECO:0007669"/>
    <property type="project" value="TreeGrafter"/>
</dbReference>
<organism evidence="7 8">
    <name type="scientific">Ditylenchus destructor</name>
    <dbReference type="NCBI Taxonomy" id="166010"/>
    <lineage>
        <taxon>Eukaryota</taxon>
        <taxon>Metazoa</taxon>
        <taxon>Ecdysozoa</taxon>
        <taxon>Nematoda</taxon>
        <taxon>Chromadorea</taxon>
        <taxon>Rhabditida</taxon>
        <taxon>Tylenchina</taxon>
        <taxon>Tylenchomorpha</taxon>
        <taxon>Sphaerularioidea</taxon>
        <taxon>Anguinidae</taxon>
        <taxon>Anguininae</taxon>
        <taxon>Ditylenchus</taxon>
    </lineage>
</organism>
<feature type="transmembrane region" description="Helical" evidence="4">
    <location>
        <begin position="644"/>
        <end position="665"/>
    </location>
</feature>
<keyword evidence="1" id="KW-0732">Signal</keyword>
<dbReference type="PROSITE" id="PS50835">
    <property type="entry name" value="IG_LIKE"/>
    <property type="match status" value="4"/>
</dbReference>
<evidence type="ECO:0000313" key="8">
    <source>
        <dbReference type="Proteomes" id="UP001201812"/>
    </source>
</evidence>
<dbReference type="AlphaFoldDB" id="A0AAD4R935"/>
<proteinExistence type="predicted"/>
<dbReference type="InterPro" id="IPR036116">
    <property type="entry name" value="FN3_sf"/>
</dbReference>
<keyword evidence="4" id="KW-0472">Membrane</keyword>
<keyword evidence="4" id="KW-1133">Transmembrane helix</keyword>
<dbReference type="CDD" id="cd00096">
    <property type="entry name" value="Ig"/>
    <property type="match status" value="2"/>
</dbReference>
<dbReference type="CDD" id="cd00063">
    <property type="entry name" value="FN3"/>
    <property type="match status" value="2"/>
</dbReference>
<dbReference type="SMART" id="SM00060">
    <property type="entry name" value="FN3"/>
    <property type="match status" value="2"/>
</dbReference>
<dbReference type="PANTHER" id="PTHR45080:SF8">
    <property type="entry name" value="IG-LIKE DOMAIN-CONTAINING PROTEIN"/>
    <property type="match status" value="1"/>
</dbReference>
<feature type="domain" description="Ig-like" evidence="5">
    <location>
        <begin position="57"/>
        <end position="133"/>
    </location>
</feature>
<evidence type="ECO:0000259" key="6">
    <source>
        <dbReference type="PROSITE" id="PS50853"/>
    </source>
</evidence>
<accession>A0AAD4R935</accession>
<evidence type="ECO:0000256" key="4">
    <source>
        <dbReference type="SAM" id="Phobius"/>
    </source>
</evidence>
<reference evidence="7" key="1">
    <citation type="submission" date="2022-01" db="EMBL/GenBank/DDBJ databases">
        <title>Genome Sequence Resource for Two Populations of Ditylenchus destructor, the Migratory Endoparasitic Phytonematode.</title>
        <authorList>
            <person name="Zhang H."/>
            <person name="Lin R."/>
            <person name="Xie B."/>
        </authorList>
    </citation>
    <scope>NUCLEOTIDE SEQUENCE</scope>
    <source>
        <strain evidence="7">BazhouSP</strain>
    </source>
</reference>
<keyword evidence="8" id="KW-1185">Reference proteome</keyword>
<sequence length="837" mass="94902">MYILGRMARASDLGLTIHSVQSGDQAVFQCSLTKYTKGTIAMTDYGQLVRLMVRSSPQILQPAPGRVNNFYIRPDASFQQTCLATGIPPPHVIWTKNKNPLSGNALLRIDKFEASDRGEYTCTATNEEGEVVAKIFLQTANGAVIDRNSLHNKTVIEGGSVFWQCSAKDAQPFDTVVYKWSRDSRLISHLEVGLRAHVNHGEFGIFSIRRSDHGWYTCEANNGYQKPDSASVFLNVQYHPEVLVVTSRFYAVPTGGNAKIECHFDANPHVTKVHWTRNGNPVYSEISMQNEHNTLSDKITPEEMQGSTTISYISVENATDYEAGMYTCRAENAVGSSSVHEIYVIVAEPPEFFPNRPPRVIHIAAGQHLEVECAGFGDPPPAHYWTRNGRKLTSASSMLVIDHVLRDDHGLYECILSNPIATLSRKMMLYVEDTYPQCPTDIQAECVSDNKLQIRWVSGYSSDSEQQRFRVWHRKLTSFKNEMDTSHAMLATNWNDTVCTDSSTVILDSLEPLSIYELMIEPSNKHGAVNCSFPLPQYPTCSTLPAPTNVRIEETNNTALTIKWEPVQNVQDYRVHYRFMPSTSAFNKLADVKEAEIRLESERLMQFNQKGQIEFSVQSLNPFFNESELSLPVYHPSIGSSVHFVRHCALSGLLMLIFAILLYLARKYYIFQREQKKRIKGDRQSFGNYIFPENQVQSQWEDPCSSMNYSSSSSCYESQSSPSQATMVAAVHCRAVHRGEAQKYYPENSCEVRLAQFSDDGFSEDVNGMSHLTQEVSMHQQPRHSAIEEMFRLKYIYKNDQLLKSNSRKLDFLDELKIERLRLEMNNIVISSKNIDL</sequence>
<feature type="domain" description="Fibronectin type-III" evidence="6">
    <location>
        <begin position="546"/>
        <end position="641"/>
    </location>
</feature>
<feature type="domain" description="Ig-like" evidence="5">
    <location>
        <begin position="157"/>
        <end position="231"/>
    </location>
</feature>
<dbReference type="GO" id="GO:0005886">
    <property type="term" value="C:plasma membrane"/>
    <property type="evidence" value="ECO:0007669"/>
    <property type="project" value="TreeGrafter"/>
</dbReference>
<dbReference type="InterPro" id="IPR003599">
    <property type="entry name" value="Ig_sub"/>
</dbReference>
<feature type="domain" description="Ig-like" evidence="5">
    <location>
        <begin position="240"/>
        <end position="340"/>
    </location>
</feature>
<dbReference type="SMART" id="SM00408">
    <property type="entry name" value="IGc2"/>
    <property type="match status" value="4"/>
</dbReference>
<keyword evidence="4" id="KW-0812">Transmembrane</keyword>
<dbReference type="InterPro" id="IPR013783">
    <property type="entry name" value="Ig-like_fold"/>
</dbReference>
<feature type="domain" description="Ig-like" evidence="5">
    <location>
        <begin position="350"/>
        <end position="424"/>
    </location>
</feature>
<name>A0AAD4R935_9BILA</name>
<dbReference type="SMART" id="SM00409">
    <property type="entry name" value="IG"/>
    <property type="match status" value="4"/>
</dbReference>
<dbReference type="SUPFAM" id="SSF48726">
    <property type="entry name" value="Immunoglobulin"/>
    <property type="match status" value="4"/>
</dbReference>
<dbReference type="SUPFAM" id="SSF49265">
    <property type="entry name" value="Fibronectin type III"/>
    <property type="match status" value="1"/>
</dbReference>